<dbReference type="InterPro" id="IPR030397">
    <property type="entry name" value="SEPARIN_core_dom"/>
</dbReference>
<dbReference type="GO" id="GO:0005737">
    <property type="term" value="C:cytoplasm"/>
    <property type="evidence" value="ECO:0007669"/>
    <property type="project" value="TreeGrafter"/>
</dbReference>
<evidence type="ECO:0000313" key="6">
    <source>
        <dbReference type="EMBL" id="SCV03111.1"/>
    </source>
</evidence>
<dbReference type="GO" id="GO:0004197">
    <property type="term" value="F:cysteine-type endopeptidase activity"/>
    <property type="evidence" value="ECO:0007669"/>
    <property type="project" value="InterPro"/>
</dbReference>
<dbReference type="GO" id="GO:0051307">
    <property type="term" value="P:meiotic chromosome separation"/>
    <property type="evidence" value="ECO:0007669"/>
    <property type="project" value="TreeGrafter"/>
</dbReference>
<dbReference type="EC" id="3.4.22.49" evidence="2"/>
<dbReference type="PANTHER" id="PTHR12792">
    <property type="entry name" value="EXTRA SPINDLE POLES 1-RELATED"/>
    <property type="match status" value="1"/>
</dbReference>
<evidence type="ECO:0000313" key="7">
    <source>
        <dbReference type="Proteomes" id="UP000191024"/>
    </source>
</evidence>
<evidence type="ECO:0000256" key="1">
    <source>
        <dbReference type="ARBA" id="ARBA00000451"/>
    </source>
</evidence>
<dbReference type="Proteomes" id="UP000191024">
    <property type="component" value="Chromosome H"/>
</dbReference>
<proteinExistence type="predicted"/>
<name>A0A1G4KFB0_9SACH</name>
<evidence type="ECO:0000256" key="4">
    <source>
        <dbReference type="ARBA" id="ARBA00022829"/>
    </source>
</evidence>
<dbReference type="Pfam" id="PF03568">
    <property type="entry name" value="Separin_C"/>
    <property type="match status" value="1"/>
</dbReference>
<dbReference type="PANTHER" id="PTHR12792:SF0">
    <property type="entry name" value="SEPARIN"/>
    <property type="match status" value="1"/>
</dbReference>
<evidence type="ECO:0000259" key="5">
    <source>
        <dbReference type="PROSITE" id="PS51700"/>
    </source>
</evidence>
<dbReference type="EMBL" id="LT598468">
    <property type="protein sequence ID" value="SCV03111.1"/>
    <property type="molecule type" value="Genomic_DNA"/>
</dbReference>
<dbReference type="GO" id="GO:0005634">
    <property type="term" value="C:nucleus"/>
    <property type="evidence" value="ECO:0007669"/>
    <property type="project" value="InterPro"/>
</dbReference>
<evidence type="ECO:0000256" key="2">
    <source>
        <dbReference type="ARBA" id="ARBA00012489"/>
    </source>
</evidence>
<protein>
    <recommendedName>
        <fullName evidence="2">separase</fullName>
        <ecNumber evidence="2">3.4.22.49</ecNumber>
    </recommendedName>
</protein>
<dbReference type="GO" id="GO:0044732">
    <property type="term" value="C:mitotic spindle pole body"/>
    <property type="evidence" value="ECO:0007669"/>
    <property type="project" value="TreeGrafter"/>
</dbReference>
<accession>A0A1G4KFB0</accession>
<reference evidence="7" key="1">
    <citation type="submission" date="2016-03" db="EMBL/GenBank/DDBJ databases">
        <authorList>
            <person name="Devillers H."/>
        </authorList>
    </citation>
    <scope>NUCLEOTIDE SEQUENCE [LARGE SCALE GENOMIC DNA]</scope>
</reference>
<keyword evidence="7" id="KW-1185">Reference proteome</keyword>
<organism evidence="6 7">
    <name type="scientific">Lachancea mirantina</name>
    <dbReference type="NCBI Taxonomy" id="1230905"/>
    <lineage>
        <taxon>Eukaryota</taxon>
        <taxon>Fungi</taxon>
        <taxon>Dikarya</taxon>
        <taxon>Ascomycota</taxon>
        <taxon>Saccharomycotina</taxon>
        <taxon>Saccharomycetes</taxon>
        <taxon>Saccharomycetales</taxon>
        <taxon>Saccharomycetaceae</taxon>
        <taxon>Lachancea</taxon>
    </lineage>
</organism>
<dbReference type="GO" id="GO:0072686">
    <property type="term" value="C:mitotic spindle"/>
    <property type="evidence" value="ECO:0007669"/>
    <property type="project" value="TreeGrafter"/>
</dbReference>
<gene>
    <name evidence="6" type="ORF">LAMI_0H05556G</name>
</gene>
<keyword evidence="4" id="KW-0159">Chromosome partition</keyword>
<feature type="domain" description="Peptidase C50" evidence="5">
    <location>
        <begin position="1449"/>
        <end position="1548"/>
    </location>
</feature>
<dbReference type="InterPro" id="IPR005314">
    <property type="entry name" value="Peptidase_C50"/>
</dbReference>
<dbReference type="PROSITE" id="PS51700">
    <property type="entry name" value="SEPARIN"/>
    <property type="match status" value="1"/>
</dbReference>
<keyword evidence="3" id="KW-0378">Hydrolase</keyword>
<dbReference type="STRING" id="1230905.A0A1G4KFB0"/>
<sequence length="1632" mass="188395">MSRKTPALNEMDLNSPQIRDLESMTFSKPSMCKKSLNREGDFAETKENSNASLPITPVSDHKIWLSAIDDFLKQKPTSSIITSSHDLHVYFSQLFKVYTRKHQIQRIKSLSKRYILVIIRLLDTNETTSVMHGIASLYNNTNQHKIATFHDVLLQDFNLNNREYLLTLKILTMQCILKAKVQQKVAPKLIQAFAKDRRYLLRSPSPKITALVKLLLNFMHVLPEFKVAFALKFYQYVKEYRLKFDDYVKNMDENRYQDCIVAWAASASRDARELYWPFYAEYSRVNMNICKIMITDLLQADDLNHPRRFFDQMERFMVEGSLTQMQHERLEINYLTWQEDEELRQRVSLCLKTTKKTNLADAFTLFSLYMRYISNYGLRFGGHVKNFDGILNLLNRHLREININLLEEMFKYFKNFCIEILDGKRLQNVANIAYNAFVIHGSSDFLITAVNLETTRYTQIAQNENSFQILRKFIMSAPAHLRPALFDGVFNVFLVFEYSLRSLIELTKTEFVPIFKKCRFEKLPGSWTSSELMDCLLLSMTKLTWAGTGSWSLLPRRYYEISVDQNIEFKNTPDFKTDSLDPLRRMAPIIELHWHLTKEIKDHQTRLLSKIANVYINDWVQSPAIDKNDRATEIELNLAEVLLNYLTFNKHHKQVLRICDALKQSYSFCDRFSNLVERNGENSRIELRLSLKWPDDVGLLSSAGIQETLASTGSNSEACYAILNFSLKRSVFSGKYQLFNEFFVNWLPKNRPDLFDIRNTSKQTNSKYLKVLMLNIKMIQSASKLYEMGLRFDDALVEAKKALKICQTLLSKSDKIPLDIKWELIDALNALFSSVMKIYTHVGSARDCEFYMAECLSVMGHLKEPSALFDVMALAAGYYKLTSQADLANEFTNRLNETFNRIEGSENIDALTKYFFANKEYDKLLNSLELFFGEKLGKTALWNYWRLRTGCTVDVPRDPWETASNCMNAIRQIHDSLSRQMNDDPYLNSFNDTVLTIPSVLLPTLHKANDRRPITIEGTPLKKTPHFKNFSSPRPSSLTPRNASLKQRFDQANIISQSVKGRSVIRDINSNFLNNFDMKKVAHFEVEFALIESMMKSACSPKAAFRSFFILSELARYMPYYNERLLASRSKDALVNFCLREVDAPQCPVTSQRASIGKLSELVDKLSAQRYSIISIDSCELTNDLILSKTDSRGEVHDILRLPLNRHRSRDMDSSEFTFNDALSQMREIIKESSLTTSIEVTSNIKSKEQRKKWWQLRYELDSKLHSLLDKIENTWFGAFKAFFRDDFLSQEAKLMARVKLQDILQQNLPSRKLYGDPTMFYQLDDCVLNMLSKLDPAEEQFTDMLDDLIYYIIDVLLLHGEQNACDEIDLSLVHVQLKELIKECRAHKDFLVETSHIFLLIGTEAHLIPWESLSFLRERAVSRIPSVTFLANLLKKNGGLISPKIQLTERLSMILNPQGDLVRTEETFAQTFSDWAASVPNSRLIIGQKPSDESFLEMLRDSSIFIYVGHGGGEQFVKSKELKVCNELSPTFLLGCSSAYLRTFGQLEPHGILKAYLSAGCPMIVGNLWDVTDRDIDKFSYAMFDQMGLLQSDKKPENFAVSVSRAREACHLQYLNGAAPVIYGLPLKLAR</sequence>
<comment type="catalytic activity">
    <reaction evidence="1">
        <text>All bonds known to be hydrolyzed by this endopeptidase have arginine in P1 and an acidic residue in P4. P6 is often occupied by an acidic residue or by a hydroxy-amino-acid residue, the phosphorylation of which enhances cleavage.</text>
        <dbReference type="EC" id="3.4.22.49"/>
    </reaction>
</comment>
<evidence type="ECO:0000256" key="3">
    <source>
        <dbReference type="ARBA" id="ARBA00022801"/>
    </source>
</evidence>
<dbReference type="OrthoDB" id="10255632at2759"/>
<dbReference type="GO" id="GO:0006508">
    <property type="term" value="P:proteolysis"/>
    <property type="evidence" value="ECO:0007669"/>
    <property type="project" value="InterPro"/>
</dbReference>